<evidence type="ECO:0000313" key="2">
    <source>
        <dbReference type="Proteomes" id="UP000242715"/>
    </source>
</evidence>
<proteinExistence type="predicted"/>
<protein>
    <submittedName>
        <fullName evidence="1">Uncharacterized protein</fullName>
    </submittedName>
</protein>
<dbReference type="EMBL" id="DF973867">
    <property type="protein sequence ID" value="GAU41493.1"/>
    <property type="molecule type" value="Genomic_DNA"/>
</dbReference>
<evidence type="ECO:0000313" key="1">
    <source>
        <dbReference type="EMBL" id="GAU41493.1"/>
    </source>
</evidence>
<dbReference type="AlphaFoldDB" id="A0A2Z6NHU2"/>
<accession>A0A2Z6NHU2</accession>
<keyword evidence="2" id="KW-1185">Reference proteome</keyword>
<reference evidence="2" key="1">
    <citation type="journal article" date="2017" name="Front. Plant Sci.">
        <title>Climate Clever Clovers: New Paradigm to Reduce the Environmental Footprint of Ruminants by Breeding Low Methanogenic Forages Utilizing Haplotype Variation.</title>
        <authorList>
            <person name="Kaur P."/>
            <person name="Appels R."/>
            <person name="Bayer P.E."/>
            <person name="Keeble-Gagnere G."/>
            <person name="Wang J."/>
            <person name="Hirakawa H."/>
            <person name="Shirasawa K."/>
            <person name="Vercoe P."/>
            <person name="Stefanova K."/>
            <person name="Durmic Z."/>
            <person name="Nichols P."/>
            <person name="Revell C."/>
            <person name="Isobe S.N."/>
            <person name="Edwards D."/>
            <person name="Erskine W."/>
        </authorList>
    </citation>
    <scope>NUCLEOTIDE SEQUENCE [LARGE SCALE GENOMIC DNA]</scope>
    <source>
        <strain evidence="2">cv. Daliak</strain>
    </source>
</reference>
<gene>
    <name evidence="1" type="ORF">TSUD_13750</name>
</gene>
<sequence>MVLIINQICAVQNWCRSRSLKTDGGNATSMRVLHRIHVIRDGAGVCEVQMAALLQQEPTSARIN</sequence>
<organism evidence="1 2">
    <name type="scientific">Trifolium subterraneum</name>
    <name type="common">Subterranean clover</name>
    <dbReference type="NCBI Taxonomy" id="3900"/>
    <lineage>
        <taxon>Eukaryota</taxon>
        <taxon>Viridiplantae</taxon>
        <taxon>Streptophyta</taxon>
        <taxon>Embryophyta</taxon>
        <taxon>Tracheophyta</taxon>
        <taxon>Spermatophyta</taxon>
        <taxon>Magnoliopsida</taxon>
        <taxon>eudicotyledons</taxon>
        <taxon>Gunneridae</taxon>
        <taxon>Pentapetalae</taxon>
        <taxon>rosids</taxon>
        <taxon>fabids</taxon>
        <taxon>Fabales</taxon>
        <taxon>Fabaceae</taxon>
        <taxon>Papilionoideae</taxon>
        <taxon>50 kb inversion clade</taxon>
        <taxon>NPAAA clade</taxon>
        <taxon>Hologalegina</taxon>
        <taxon>IRL clade</taxon>
        <taxon>Trifolieae</taxon>
        <taxon>Trifolium</taxon>
    </lineage>
</organism>
<dbReference type="Proteomes" id="UP000242715">
    <property type="component" value="Unassembled WGS sequence"/>
</dbReference>
<name>A0A2Z6NHU2_TRISU</name>